<evidence type="ECO:0008006" key="4">
    <source>
        <dbReference type="Google" id="ProtNLM"/>
    </source>
</evidence>
<evidence type="ECO:0000313" key="2">
    <source>
        <dbReference type="EMBL" id="MFD1686939.1"/>
    </source>
</evidence>
<protein>
    <recommendedName>
        <fullName evidence="4">DUF1508 domain-containing protein</fullName>
    </recommendedName>
</protein>
<organism evidence="2 3">
    <name type="scientific">Halobellus litoreus</name>
    <dbReference type="NCBI Taxonomy" id="755310"/>
    <lineage>
        <taxon>Archaea</taxon>
        <taxon>Methanobacteriati</taxon>
        <taxon>Methanobacteriota</taxon>
        <taxon>Stenosarchaea group</taxon>
        <taxon>Halobacteria</taxon>
        <taxon>Halobacteriales</taxon>
        <taxon>Haloferacaceae</taxon>
        <taxon>Halobellus</taxon>
    </lineage>
</organism>
<gene>
    <name evidence="2" type="ORF">ACFSAS_15090</name>
</gene>
<reference evidence="2 3" key="1">
    <citation type="journal article" date="2019" name="Int. J. Syst. Evol. Microbiol.">
        <title>The Global Catalogue of Microorganisms (GCM) 10K type strain sequencing project: providing services to taxonomists for standard genome sequencing and annotation.</title>
        <authorList>
            <consortium name="The Broad Institute Genomics Platform"/>
            <consortium name="The Broad Institute Genome Sequencing Center for Infectious Disease"/>
            <person name="Wu L."/>
            <person name="Ma J."/>
        </authorList>
    </citation>
    <scope>NUCLEOTIDE SEQUENCE [LARGE SCALE GENOMIC DNA]</scope>
    <source>
        <strain evidence="2 3">CGMCC 1.10387</strain>
    </source>
</reference>
<accession>A0ABD6DYE6</accession>
<name>A0ABD6DYE6_9EURY</name>
<evidence type="ECO:0000313" key="3">
    <source>
        <dbReference type="Proteomes" id="UP001597092"/>
    </source>
</evidence>
<dbReference type="AlphaFoldDB" id="A0ABD6DYE6"/>
<dbReference type="EMBL" id="JBHUDP010000006">
    <property type="protein sequence ID" value="MFD1686939.1"/>
    <property type="molecule type" value="Genomic_DNA"/>
</dbReference>
<feature type="region of interest" description="Disordered" evidence="1">
    <location>
        <begin position="1"/>
        <end position="45"/>
    </location>
</feature>
<feature type="compositionally biased region" description="Acidic residues" evidence="1">
    <location>
        <begin position="33"/>
        <end position="42"/>
    </location>
</feature>
<dbReference type="RefSeq" id="WP_256307434.1">
    <property type="nucleotide sequence ID" value="NZ_JANHAW010000002.1"/>
</dbReference>
<proteinExistence type="predicted"/>
<feature type="compositionally biased region" description="Basic and acidic residues" evidence="1">
    <location>
        <begin position="10"/>
        <end position="32"/>
    </location>
</feature>
<sequence>MNDEQGPVDGADRRAGAEDRSVDVENRFGRDESDADSADPYDVDLPAGWTARCSDRTTVYENDAGDHRVRVVEFSKGLSLYWWVDVFDRDDGEWRRREVGLGDSYTDPDRAAAEVEAYLSAVAGGAAAGSG</sequence>
<evidence type="ECO:0000256" key="1">
    <source>
        <dbReference type="SAM" id="MobiDB-lite"/>
    </source>
</evidence>
<keyword evidence="3" id="KW-1185">Reference proteome</keyword>
<comment type="caution">
    <text evidence="2">The sequence shown here is derived from an EMBL/GenBank/DDBJ whole genome shotgun (WGS) entry which is preliminary data.</text>
</comment>
<dbReference type="Proteomes" id="UP001597092">
    <property type="component" value="Unassembled WGS sequence"/>
</dbReference>